<proteinExistence type="predicted"/>
<organism evidence="2 3">
    <name type="scientific">Alteromonas mediterranea</name>
    <dbReference type="NCBI Taxonomy" id="314275"/>
    <lineage>
        <taxon>Bacteria</taxon>
        <taxon>Pseudomonadati</taxon>
        <taxon>Pseudomonadota</taxon>
        <taxon>Gammaproteobacteria</taxon>
        <taxon>Alteromonadales</taxon>
        <taxon>Alteromonadaceae</taxon>
        <taxon>Alteromonas/Salinimonas group</taxon>
        <taxon>Alteromonas</taxon>
    </lineage>
</organism>
<keyword evidence="1" id="KW-1133">Transmembrane helix</keyword>
<accession>A0AAC9J9X4</accession>
<gene>
    <name evidence="2" type="ORF">BM524_03800</name>
</gene>
<dbReference type="AlphaFoldDB" id="A0AAC9J9X4"/>
<keyword evidence="1" id="KW-0812">Transmembrane</keyword>
<dbReference type="Proteomes" id="UP000182101">
    <property type="component" value="Chromosome"/>
</dbReference>
<protein>
    <submittedName>
        <fullName evidence="2">Uncharacterized protein</fullName>
    </submittedName>
</protein>
<dbReference type="EMBL" id="CP018024">
    <property type="protein sequence ID" value="APD89006.1"/>
    <property type="molecule type" value="Genomic_DNA"/>
</dbReference>
<feature type="transmembrane region" description="Helical" evidence="1">
    <location>
        <begin position="133"/>
        <end position="155"/>
    </location>
</feature>
<dbReference type="RefSeq" id="WP_071958650.1">
    <property type="nucleotide sequence ID" value="NZ_CP018024.1"/>
</dbReference>
<evidence type="ECO:0000313" key="2">
    <source>
        <dbReference type="EMBL" id="APD89006.1"/>
    </source>
</evidence>
<sequence length="398" mass="45830">MKRAIYLAGLGQEMYPMSLRDYAQRLSKALDEEDPVASNAYKAEISEMEYSQEGLSVDVVTISKSSEQDEKIVYKLYNFDYAQFLTSNYSDANILKRFLVLCLVLLARFPSLMKSFFDFNFHIKKRSKIQASYFLVIYAVLGMYLLFLIPSVLSVLNGMMNQSGDTVNNSWFGEFLNWIEPVASGIVTSFAITMMLSPASKTIFAKTAIEYLGANQYLSTGEQRQKIQGKLSKLIEEIIEKEGEDIKIELHGYSFGSVIAFDALFPKESPPGTRIKNCITSFCTIGFPLDYIEIYWDNYFSNRVYDGLFLVDWKNIWSETDVLSSSLDNDKTKKLSLIKDEQFWETISFREYSYNIFDSNSVGYLELFMFYGIRAHSMYWDRHSDSKSCLVYLAKNDN</sequence>
<reference evidence="2 3" key="1">
    <citation type="submission" date="2016-11" db="EMBL/GenBank/DDBJ databases">
        <title>Networking in microbes: conjugative elements and plasmids in the genus Alteromonas.</title>
        <authorList>
            <person name="Lopez-Perez M."/>
            <person name="Ramon-Marco N."/>
            <person name="Rodriguez-Valera F."/>
        </authorList>
    </citation>
    <scope>NUCLEOTIDE SEQUENCE [LARGE SCALE GENOMIC DNA]</scope>
    <source>
        <strain evidence="2 3">CP48</strain>
    </source>
</reference>
<evidence type="ECO:0000256" key="1">
    <source>
        <dbReference type="SAM" id="Phobius"/>
    </source>
</evidence>
<keyword evidence="1" id="KW-0472">Membrane</keyword>
<feature type="transmembrane region" description="Helical" evidence="1">
    <location>
        <begin position="175"/>
        <end position="196"/>
    </location>
</feature>
<evidence type="ECO:0000313" key="3">
    <source>
        <dbReference type="Proteomes" id="UP000182101"/>
    </source>
</evidence>
<name>A0AAC9J9X4_9ALTE</name>